<dbReference type="PANTHER" id="PTHR13794:SF58">
    <property type="entry name" value="MITOCHONDRIAL ENOLASE SUPERFAMILY MEMBER 1"/>
    <property type="match status" value="1"/>
</dbReference>
<evidence type="ECO:0000256" key="2">
    <source>
        <dbReference type="ARBA" id="ARBA00022723"/>
    </source>
</evidence>
<dbReference type="InterPro" id="IPR029017">
    <property type="entry name" value="Enolase-like_N"/>
</dbReference>
<keyword evidence="3" id="KW-0460">Magnesium</keyword>
<name>A0A2W2CJE4_9ACTN</name>
<gene>
    <name evidence="5" type="ORF">C1I92_26540</name>
</gene>
<dbReference type="InterPro" id="IPR029065">
    <property type="entry name" value="Enolase_C-like"/>
</dbReference>
<evidence type="ECO:0000259" key="4">
    <source>
        <dbReference type="SMART" id="SM00922"/>
    </source>
</evidence>
<dbReference type="SMART" id="SM00922">
    <property type="entry name" value="MR_MLE"/>
    <property type="match status" value="1"/>
</dbReference>
<dbReference type="InterPro" id="IPR013341">
    <property type="entry name" value="Mandelate_racemase_N_dom"/>
</dbReference>
<organism evidence="5 6">
    <name type="scientific">Jiangella anatolica</name>
    <dbReference type="NCBI Taxonomy" id="2670374"/>
    <lineage>
        <taxon>Bacteria</taxon>
        <taxon>Bacillati</taxon>
        <taxon>Actinomycetota</taxon>
        <taxon>Actinomycetes</taxon>
        <taxon>Jiangellales</taxon>
        <taxon>Jiangellaceae</taxon>
        <taxon>Jiangella</taxon>
    </lineage>
</organism>
<dbReference type="EMBL" id="POTW01000091">
    <property type="protein sequence ID" value="PZF80353.1"/>
    <property type="molecule type" value="Genomic_DNA"/>
</dbReference>
<protein>
    <recommendedName>
        <fullName evidence="4">Mandelate racemase/muconate lactonizing enzyme C-terminal domain-containing protein</fullName>
    </recommendedName>
</protein>
<dbReference type="Pfam" id="PF13378">
    <property type="entry name" value="MR_MLE_C"/>
    <property type="match status" value="1"/>
</dbReference>
<dbReference type="Gene3D" id="3.30.390.10">
    <property type="entry name" value="Enolase-like, N-terminal domain"/>
    <property type="match status" value="1"/>
</dbReference>
<dbReference type="Proteomes" id="UP000248764">
    <property type="component" value="Unassembled WGS sequence"/>
</dbReference>
<dbReference type="GO" id="GO:0016836">
    <property type="term" value="F:hydro-lyase activity"/>
    <property type="evidence" value="ECO:0007669"/>
    <property type="project" value="TreeGrafter"/>
</dbReference>
<dbReference type="SUPFAM" id="SSF54826">
    <property type="entry name" value="Enolase N-terminal domain-like"/>
    <property type="match status" value="1"/>
</dbReference>
<dbReference type="SFLD" id="SFLDG00179">
    <property type="entry name" value="mandelate_racemase"/>
    <property type="match status" value="1"/>
</dbReference>
<dbReference type="AlphaFoldDB" id="A0A2W2CJE4"/>
<comment type="cofactor">
    <cofactor evidence="1">
        <name>Mg(2+)</name>
        <dbReference type="ChEBI" id="CHEBI:18420"/>
    </cofactor>
</comment>
<sequence length="428" mass="46211">MAVSRSLITVLTWHQIPYLMNGMRITEVGPVLLTGPSSNDSWITFAKRWRTAAFVEIRTDIGLTGVGETYAGYFGPELVGPVVDYVRPILVGADTTDPRELTARMRRSLTYLARVGAGAAVIAGVEAALWDLAGKAEGVPVHQLLGGAHYDRLPAYATGGPSPWPADQLERKVDRYLELGFTAIKVASGYLDMAERTPVPSPPGPGGAAQVEVEKLELLRGHVGKDVGIMLDGHMGHRSGMARWDLATATAVLTALEPYDLTFFEEPLPYRDPGEYAELTRVSPVPVAGGEQLSSYDEFRLWMDRDAFAVAQPDASWLGLSEFVDVGRLAERRGAMVASHAWSAGGGVMQNIHAAFASPAALIVEIPPDAGELHTLVWGDNLVIEDGQVLRPDAPGLGVTLSDEVKERFPFRPGMEEFSSVPGKQLRS</sequence>
<dbReference type="InterPro" id="IPR036849">
    <property type="entry name" value="Enolase-like_C_sf"/>
</dbReference>
<keyword evidence="6" id="KW-1185">Reference proteome</keyword>
<dbReference type="PANTHER" id="PTHR13794">
    <property type="entry name" value="ENOLASE SUPERFAMILY, MANDELATE RACEMASE"/>
    <property type="match status" value="1"/>
</dbReference>
<dbReference type="SFLD" id="SFLDS00001">
    <property type="entry name" value="Enolase"/>
    <property type="match status" value="1"/>
</dbReference>
<dbReference type="Gene3D" id="3.20.20.120">
    <property type="entry name" value="Enolase-like C-terminal domain"/>
    <property type="match status" value="1"/>
</dbReference>
<dbReference type="InterPro" id="IPR013342">
    <property type="entry name" value="Mandelate_racemase_C"/>
</dbReference>
<keyword evidence="2" id="KW-0479">Metal-binding</keyword>
<reference evidence="5 6" key="1">
    <citation type="submission" date="2018-01" db="EMBL/GenBank/DDBJ databases">
        <title>Draft genome sequence of Jiangella sp. GTF31.</title>
        <authorList>
            <person name="Sahin N."/>
            <person name="Ay H."/>
            <person name="Saygin H."/>
        </authorList>
    </citation>
    <scope>NUCLEOTIDE SEQUENCE [LARGE SCALE GENOMIC DNA]</scope>
    <source>
        <strain evidence="5 6">GTF31</strain>
    </source>
</reference>
<dbReference type="GO" id="GO:0016052">
    <property type="term" value="P:carbohydrate catabolic process"/>
    <property type="evidence" value="ECO:0007669"/>
    <property type="project" value="TreeGrafter"/>
</dbReference>
<evidence type="ECO:0000256" key="3">
    <source>
        <dbReference type="ARBA" id="ARBA00022842"/>
    </source>
</evidence>
<proteinExistence type="predicted"/>
<dbReference type="CDD" id="cd03316">
    <property type="entry name" value="MR_like"/>
    <property type="match status" value="1"/>
</dbReference>
<dbReference type="Pfam" id="PF02746">
    <property type="entry name" value="MR_MLE_N"/>
    <property type="match status" value="1"/>
</dbReference>
<evidence type="ECO:0000313" key="5">
    <source>
        <dbReference type="EMBL" id="PZF80353.1"/>
    </source>
</evidence>
<comment type="caution">
    <text evidence="5">The sequence shown here is derived from an EMBL/GenBank/DDBJ whole genome shotgun (WGS) entry which is preliminary data.</text>
</comment>
<dbReference type="InterPro" id="IPR046945">
    <property type="entry name" value="RHMD-like"/>
</dbReference>
<feature type="domain" description="Mandelate racemase/muconate lactonizing enzyme C-terminal" evidence="4">
    <location>
        <begin position="166"/>
        <end position="286"/>
    </location>
</feature>
<dbReference type="SUPFAM" id="SSF51604">
    <property type="entry name" value="Enolase C-terminal domain-like"/>
    <property type="match status" value="1"/>
</dbReference>
<evidence type="ECO:0000313" key="6">
    <source>
        <dbReference type="Proteomes" id="UP000248764"/>
    </source>
</evidence>
<evidence type="ECO:0000256" key="1">
    <source>
        <dbReference type="ARBA" id="ARBA00001946"/>
    </source>
</evidence>
<accession>A0A2W2CJE4</accession>
<dbReference type="GO" id="GO:0000287">
    <property type="term" value="F:magnesium ion binding"/>
    <property type="evidence" value="ECO:0007669"/>
    <property type="project" value="TreeGrafter"/>
</dbReference>